<feature type="compositionally biased region" description="Basic residues" evidence="2">
    <location>
        <begin position="724"/>
        <end position="751"/>
    </location>
</feature>
<feature type="coiled-coil region" evidence="1">
    <location>
        <begin position="578"/>
        <end position="638"/>
    </location>
</feature>
<dbReference type="Pfam" id="PF15057">
    <property type="entry name" value="DUF4537"/>
    <property type="match status" value="1"/>
</dbReference>
<keyword evidence="6" id="KW-1185">Reference proteome</keyword>
<evidence type="ECO:0000259" key="4">
    <source>
        <dbReference type="Pfam" id="PF15057"/>
    </source>
</evidence>
<gene>
    <name evidence="5" type="ORF">KP79_PYT07029</name>
</gene>
<dbReference type="InterPro" id="IPR036465">
    <property type="entry name" value="vWFA_dom_sf"/>
</dbReference>
<feature type="domain" description="VWFA" evidence="3">
    <location>
        <begin position="19"/>
        <end position="172"/>
    </location>
</feature>
<organism evidence="5 6">
    <name type="scientific">Mizuhopecten yessoensis</name>
    <name type="common">Japanese scallop</name>
    <name type="synonym">Patinopecten yessoensis</name>
    <dbReference type="NCBI Taxonomy" id="6573"/>
    <lineage>
        <taxon>Eukaryota</taxon>
        <taxon>Metazoa</taxon>
        <taxon>Spiralia</taxon>
        <taxon>Lophotrochozoa</taxon>
        <taxon>Mollusca</taxon>
        <taxon>Bivalvia</taxon>
        <taxon>Autobranchia</taxon>
        <taxon>Pteriomorphia</taxon>
        <taxon>Pectinida</taxon>
        <taxon>Pectinoidea</taxon>
        <taxon>Pectinidae</taxon>
        <taxon>Mizuhopecten</taxon>
    </lineage>
</organism>
<feature type="domain" description="DUF4537" evidence="4">
    <location>
        <begin position="306"/>
        <end position="436"/>
    </location>
</feature>
<evidence type="ECO:0000259" key="3">
    <source>
        <dbReference type="Pfam" id="PF13768"/>
    </source>
</evidence>
<evidence type="ECO:0000256" key="1">
    <source>
        <dbReference type="SAM" id="Coils"/>
    </source>
</evidence>
<evidence type="ECO:0000313" key="6">
    <source>
        <dbReference type="Proteomes" id="UP000242188"/>
    </source>
</evidence>
<dbReference type="PANTHER" id="PTHR14343:SF5">
    <property type="entry name" value="DUF4537 DOMAIN-CONTAINING PROTEIN"/>
    <property type="match status" value="1"/>
</dbReference>
<dbReference type="SUPFAM" id="SSF53300">
    <property type="entry name" value="vWA-like"/>
    <property type="match status" value="1"/>
</dbReference>
<accession>A0A210Q6Z3</accession>
<protein>
    <submittedName>
        <fullName evidence="5">von Willebrand factor A domain-containing protein 3B</fullName>
    </submittedName>
</protein>
<dbReference type="InterPro" id="IPR032770">
    <property type="entry name" value="DUF4537"/>
</dbReference>
<feature type="compositionally biased region" description="Basic and acidic residues" evidence="2">
    <location>
        <begin position="671"/>
        <end position="694"/>
    </location>
</feature>
<sequence length="1068" mass="123979">MALNIKGIPTIFGETFEKNVTFCVDTSGSMFKGLGVVKEHLVETLLKHARKSQPTSFNIIEFNSEVTQWADKMVKCSAETVEVAAEWVKRLSAKTGTNTLDALLTALEDRGCESVYLVTDGLPDQHPVDILDQVTNAVRGRPIHCIYLCAEDAMDTSAIEFLEDLSVESYGSFHIVSLTQHGCVERVTPIYRADHAHERIVRTINGTLHNHGKQCSVATTLKVDPEESLALTPRVSSFNSYPGFPGNPYGHLAWGHWFMQPHRYYFPNGWSQYRPARGWLKSQESMMDHIENSGVSPAAGALLISKKVLARRIDDGYFYLGKVKSQILGDKFLVAFGPSKPGKYKETTYQDTFVYDLVDYEDAKRHTINTSDKVLAPWEPQGERFGPGVVIEGHEKRGSEGPDDHQITVTFSNGRTEKIPSDMALWVPEEVYERLVLELKMPREARETLQTNPHYPLENLPGYPTSGPTAEPRVYEQPHPVTFDMDSTVGSVTWQYPYTPGYPVQLKQRTASVKSAVSSNAMNMLVPGTNMTQGQLDEKVTSQLMEHKLIIDEGQRDRQYEEKAAREEKSLDVEKVEYNNEKQLMEDSEKVLIKAQQRERTEQQMAERIQALERELELERQKEKDLELKKQMEADELEFERQMERERLLRKREKQEENLLRKSVSFKDDVMLEDLDRPTEEEVRGQRKEERRSETTPQPTENLEYNFFAGEDNRYAENIPVCPPRRRRESPTRRSHSPRSRSKSPPRRNRSPARDFNMFYRRPGSGKRSQNKAPWVKYWGSECTPEMIGPNRPGPFRETALQAPLEAKDHSRTPPYSVEWANSAFKYVDPQAKHCHTSSVEMLMKPAKCQNGMFPPHRPSQPQVTRTMSADAKEAARTEFRRKKVIQRQVNWNQRLYQQDRMKELMQDNHRERIIAQMDHDRQRQVNEERMVQQSREAKKQISAELRSKREQVKQQQEELRIKRIAGMRERREKRETEHFTREQESVTIAEQRQQVRVQHSQKRWDEHQQRIQVEETQNRQQATQVLNAKVNRIEHFRTLEDEGQRRKDLRIGVTDQHLANYRSQVLP</sequence>
<name>A0A210Q6Z3_MIZYE</name>
<dbReference type="Gene3D" id="3.40.50.410">
    <property type="entry name" value="von Willebrand factor, type A domain"/>
    <property type="match status" value="1"/>
</dbReference>
<feature type="coiled-coil region" evidence="1">
    <location>
        <begin position="932"/>
        <end position="966"/>
    </location>
</feature>
<proteinExistence type="predicted"/>
<dbReference type="InterPro" id="IPR002035">
    <property type="entry name" value="VWF_A"/>
</dbReference>
<dbReference type="PANTHER" id="PTHR14343">
    <property type="entry name" value="VWFA DOMAIN-CONTAINING PROTEIN"/>
    <property type="match status" value="1"/>
</dbReference>
<dbReference type="EMBL" id="NEDP02004764">
    <property type="protein sequence ID" value="OWF44512.1"/>
    <property type="molecule type" value="Genomic_DNA"/>
</dbReference>
<dbReference type="Pfam" id="PF13768">
    <property type="entry name" value="VWA_3"/>
    <property type="match status" value="1"/>
</dbReference>
<evidence type="ECO:0000313" key="5">
    <source>
        <dbReference type="EMBL" id="OWF44512.1"/>
    </source>
</evidence>
<dbReference type="Proteomes" id="UP000242188">
    <property type="component" value="Unassembled WGS sequence"/>
</dbReference>
<reference evidence="5 6" key="1">
    <citation type="journal article" date="2017" name="Nat. Ecol. Evol.">
        <title>Scallop genome provides insights into evolution of bilaterian karyotype and development.</title>
        <authorList>
            <person name="Wang S."/>
            <person name="Zhang J."/>
            <person name="Jiao W."/>
            <person name="Li J."/>
            <person name="Xun X."/>
            <person name="Sun Y."/>
            <person name="Guo X."/>
            <person name="Huan P."/>
            <person name="Dong B."/>
            <person name="Zhang L."/>
            <person name="Hu X."/>
            <person name="Sun X."/>
            <person name="Wang J."/>
            <person name="Zhao C."/>
            <person name="Wang Y."/>
            <person name="Wang D."/>
            <person name="Huang X."/>
            <person name="Wang R."/>
            <person name="Lv J."/>
            <person name="Li Y."/>
            <person name="Zhang Z."/>
            <person name="Liu B."/>
            <person name="Lu W."/>
            <person name="Hui Y."/>
            <person name="Liang J."/>
            <person name="Zhou Z."/>
            <person name="Hou R."/>
            <person name="Li X."/>
            <person name="Liu Y."/>
            <person name="Li H."/>
            <person name="Ning X."/>
            <person name="Lin Y."/>
            <person name="Zhao L."/>
            <person name="Xing Q."/>
            <person name="Dou J."/>
            <person name="Li Y."/>
            <person name="Mao J."/>
            <person name="Guo H."/>
            <person name="Dou H."/>
            <person name="Li T."/>
            <person name="Mu C."/>
            <person name="Jiang W."/>
            <person name="Fu Q."/>
            <person name="Fu X."/>
            <person name="Miao Y."/>
            <person name="Liu J."/>
            <person name="Yu Q."/>
            <person name="Li R."/>
            <person name="Liao H."/>
            <person name="Li X."/>
            <person name="Kong Y."/>
            <person name="Jiang Z."/>
            <person name="Chourrout D."/>
            <person name="Li R."/>
            <person name="Bao Z."/>
        </authorList>
    </citation>
    <scope>NUCLEOTIDE SEQUENCE [LARGE SCALE GENOMIC DNA]</scope>
    <source>
        <strain evidence="5 6">PY_sf001</strain>
    </source>
</reference>
<feature type="region of interest" description="Disordered" evidence="2">
    <location>
        <begin position="671"/>
        <end position="772"/>
    </location>
</feature>
<comment type="caution">
    <text evidence="5">The sequence shown here is derived from an EMBL/GenBank/DDBJ whole genome shotgun (WGS) entry which is preliminary data.</text>
</comment>
<dbReference type="OrthoDB" id="6241467at2759"/>
<evidence type="ECO:0000256" key="2">
    <source>
        <dbReference type="SAM" id="MobiDB-lite"/>
    </source>
</evidence>
<keyword evidence="1" id="KW-0175">Coiled coil</keyword>
<dbReference type="AlphaFoldDB" id="A0A210Q6Z3"/>